<dbReference type="OrthoDB" id="9902359at2"/>
<dbReference type="PATRIC" id="fig|1149862.3.peg.2694"/>
<accession>I8RE93</accession>
<dbReference type="EMBL" id="AKVJ01000029">
    <property type="protein sequence ID" value="EIW17688.1"/>
    <property type="molecule type" value="Genomic_DNA"/>
</dbReference>
<organism evidence="1 2">
    <name type="scientific">Pelosinus fermentans B4</name>
    <dbReference type="NCBI Taxonomy" id="1149862"/>
    <lineage>
        <taxon>Bacteria</taxon>
        <taxon>Bacillati</taxon>
        <taxon>Bacillota</taxon>
        <taxon>Negativicutes</taxon>
        <taxon>Selenomonadales</taxon>
        <taxon>Sporomusaceae</taxon>
        <taxon>Pelosinus</taxon>
    </lineage>
</organism>
<keyword evidence="2" id="KW-1185">Reference proteome</keyword>
<evidence type="ECO:0000313" key="2">
    <source>
        <dbReference type="Proteomes" id="UP000004324"/>
    </source>
</evidence>
<protein>
    <submittedName>
        <fullName evidence="1">Uncharacterized protein</fullName>
    </submittedName>
</protein>
<gene>
    <name evidence="1" type="ORF">FB4_3731</name>
</gene>
<name>I8RE93_9FIRM</name>
<dbReference type="AlphaFoldDB" id="I8RE93"/>
<reference evidence="1 2" key="1">
    <citation type="journal article" date="2012" name="J. Bacteriol.">
        <title>Draft Genome Sequences for Two Metal-Reducing Pelosinus fermentans Strains Isolated from a Cr(VI)-Contaminated Site and for Type Strain R7.</title>
        <authorList>
            <person name="Brown S.D."/>
            <person name="Podar M."/>
            <person name="Klingeman D.M."/>
            <person name="Johnson C.M."/>
            <person name="Yang Z.K."/>
            <person name="Utturkar S.M."/>
            <person name="Land M.L."/>
            <person name="Mosher J.J."/>
            <person name="Hurt R.A.Jr."/>
            <person name="Phelps T.J."/>
            <person name="Palumbo A.V."/>
            <person name="Arkin A.P."/>
            <person name="Hazen T.C."/>
            <person name="Elias D.A."/>
        </authorList>
    </citation>
    <scope>NUCLEOTIDE SEQUENCE [LARGE SCALE GENOMIC DNA]</scope>
    <source>
        <strain evidence="1 2">B4</strain>
    </source>
</reference>
<comment type="caution">
    <text evidence="1">The sequence shown here is derived from an EMBL/GenBank/DDBJ whole genome shotgun (WGS) entry which is preliminary data.</text>
</comment>
<proteinExistence type="predicted"/>
<dbReference type="Proteomes" id="UP000004324">
    <property type="component" value="Unassembled WGS sequence"/>
</dbReference>
<sequence>MIYYVIYTIILIYEVLLSEVEESLVCPFKGDCSMFCPPELYRERHKTCARYMAASKVGMAAVPHEMSAINYALIQTLRG</sequence>
<evidence type="ECO:0000313" key="1">
    <source>
        <dbReference type="EMBL" id="EIW17688.1"/>
    </source>
</evidence>